<feature type="domain" description="Retrovirus-related Pol polyprotein from transposon TNT 1-94-like beta-barrel" evidence="1">
    <location>
        <begin position="25"/>
        <end position="97"/>
    </location>
</feature>
<feature type="non-terminal residue" evidence="2">
    <location>
        <position position="1"/>
    </location>
</feature>
<gene>
    <name evidence="2" type="ORF">V8G54_028871</name>
</gene>
<dbReference type="Pfam" id="PF22936">
    <property type="entry name" value="Pol_BBD"/>
    <property type="match status" value="1"/>
</dbReference>
<dbReference type="AlphaFoldDB" id="A0AAQ3MTJ7"/>
<keyword evidence="3" id="KW-1185">Reference proteome</keyword>
<name>A0AAQ3MTJ7_VIGMU</name>
<accession>A0AAQ3MTJ7</accession>
<organism evidence="2 3">
    <name type="scientific">Vigna mungo</name>
    <name type="common">Black gram</name>
    <name type="synonym">Phaseolus mungo</name>
    <dbReference type="NCBI Taxonomy" id="3915"/>
    <lineage>
        <taxon>Eukaryota</taxon>
        <taxon>Viridiplantae</taxon>
        <taxon>Streptophyta</taxon>
        <taxon>Embryophyta</taxon>
        <taxon>Tracheophyta</taxon>
        <taxon>Spermatophyta</taxon>
        <taxon>Magnoliopsida</taxon>
        <taxon>eudicotyledons</taxon>
        <taxon>Gunneridae</taxon>
        <taxon>Pentapetalae</taxon>
        <taxon>rosids</taxon>
        <taxon>fabids</taxon>
        <taxon>Fabales</taxon>
        <taxon>Fabaceae</taxon>
        <taxon>Papilionoideae</taxon>
        <taxon>50 kb inversion clade</taxon>
        <taxon>NPAAA clade</taxon>
        <taxon>indigoferoid/millettioid clade</taxon>
        <taxon>Phaseoleae</taxon>
        <taxon>Vigna</taxon>
    </lineage>
</organism>
<reference evidence="2 3" key="1">
    <citation type="journal article" date="2023" name="Life. Sci Alliance">
        <title>Evolutionary insights into 3D genome organization and epigenetic landscape of Vigna mungo.</title>
        <authorList>
            <person name="Junaid A."/>
            <person name="Singh B."/>
            <person name="Bhatia S."/>
        </authorList>
    </citation>
    <scope>NUCLEOTIDE SEQUENCE [LARGE SCALE GENOMIC DNA]</scope>
    <source>
        <strain evidence="2">Urdbean</strain>
    </source>
</reference>
<proteinExistence type="predicted"/>
<sequence length="113" mass="12450">SASVNQSSLGNISPTFTSKYPKNNWILDSGATDHISISLRNFSSYKRIKPIPIALPNGNILHSEYSGTVILNNKIHLLNVLCVPQSSFNLISISQLISFNNCELNFSFHGCLI</sequence>
<evidence type="ECO:0000313" key="3">
    <source>
        <dbReference type="Proteomes" id="UP001374535"/>
    </source>
</evidence>
<protein>
    <recommendedName>
        <fullName evidence="1">Retrovirus-related Pol polyprotein from transposon TNT 1-94-like beta-barrel domain-containing protein</fullName>
    </recommendedName>
</protein>
<dbReference type="EMBL" id="CP144692">
    <property type="protein sequence ID" value="WVY96720.1"/>
    <property type="molecule type" value="Genomic_DNA"/>
</dbReference>
<dbReference type="Proteomes" id="UP001374535">
    <property type="component" value="Chromosome 9"/>
</dbReference>
<evidence type="ECO:0000313" key="2">
    <source>
        <dbReference type="EMBL" id="WVY96720.1"/>
    </source>
</evidence>
<dbReference type="InterPro" id="IPR054722">
    <property type="entry name" value="PolX-like_BBD"/>
</dbReference>
<evidence type="ECO:0000259" key="1">
    <source>
        <dbReference type="Pfam" id="PF22936"/>
    </source>
</evidence>